<proteinExistence type="predicted"/>
<gene>
    <name evidence="1" type="ORF">C361_04633</name>
</gene>
<reference evidence="1 2" key="1">
    <citation type="submission" date="2017-06" db="EMBL/GenBank/DDBJ databases">
        <title>Global population genomics of the pathogenic fungus Cryptococcus neoformans var. grubii.</title>
        <authorList>
            <person name="Cuomo C."/>
            <person name="Litvintseva A."/>
            <person name="Chen Y."/>
            <person name="Young S."/>
            <person name="Zeng Q."/>
            <person name="Chapman S."/>
            <person name="Gujja S."/>
            <person name="Saif S."/>
            <person name="Birren B."/>
        </authorList>
    </citation>
    <scope>NUCLEOTIDE SEQUENCE [LARGE SCALE GENOMIC DNA]</scope>
    <source>
        <strain evidence="1 2">Tu259-1</strain>
    </source>
</reference>
<dbReference type="Proteomes" id="UP000199727">
    <property type="component" value="Unassembled WGS sequence"/>
</dbReference>
<organism evidence="1 2">
    <name type="scientific">Cryptococcus neoformans Tu259-1</name>
    <dbReference type="NCBI Taxonomy" id="1230072"/>
    <lineage>
        <taxon>Eukaryota</taxon>
        <taxon>Fungi</taxon>
        <taxon>Dikarya</taxon>
        <taxon>Basidiomycota</taxon>
        <taxon>Agaricomycotina</taxon>
        <taxon>Tremellomycetes</taxon>
        <taxon>Tremellales</taxon>
        <taxon>Cryptococcaceae</taxon>
        <taxon>Cryptococcus</taxon>
        <taxon>Cryptococcus neoformans species complex</taxon>
    </lineage>
</organism>
<sequence length="75" mass="7938">FGLDGTHSSTVRADLYGEAAPSASAPQPTAPNHLPHCGPVRVYYGTISFAPCFQCASGLISCDITCTVLHAYNYF</sequence>
<feature type="non-terminal residue" evidence="1">
    <location>
        <position position="1"/>
    </location>
</feature>
<accession>A0A854QAM2</accession>
<dbReference type="AlphaFoldDB" id="A0A854QAM2"/>
<name>A0A854QAM2_CRYNE</name>
<dbReference type="EMBL" id="AMKT01000058">
    <property type="protein sequence ID" value="OXG17871.1"/>
    <property type="molecule type" value="Genomic_DNA"/>
</dbReference>
<evidence type="ECO:0000313" key="1">
    <source>
        <dbReference type="EMBL" id="OXG17871.1"/>
    </source>
</evidence>
<comment type="caution">
    <text evidence="1">The sequence shown here is derived from an EMBL/GenBank/DDBJ whole genome shotgun (WGS) entry which is preliminary data.</text>
</comment>
<protein>
    <submittedName>
        <fullName evidence="1">Uncharacterized protein</fullName>
    </submittedName>
</protein>
<evidence type="ECO:0000313" key="2">
    <source>
        <dbReference type="Proteomes" id="UP000199727"/>
    </source>
</evidence>